<reference evidence="1 2" key="1">
    <citation type="submission" date="2019-12" db="EMBL/GenBank/DDBJ databases">
        <title>Mucilaginibacter sp. HMF7410 genome sequencing and assembly.</title>
        <authorList>
            <person name="Kang H."/>
            <person name="Cha I."/>
            <person name="Kim H."/>
            <person name="Joh K."/>
        </authorList>
    </citation>
    <scope>NUCLEOTIDE SEQUENCE [LARGE SCALE GENOMIC DNA]</scope>
    <source>
        <strain evidence="1 2">HMF7410</strain>
    </source>
</reference>
<organism evidence="1 2">
    <name type="scientific">Mucilaginibacter arboris</name>
    <dbReference type="NCBI Taxonomy" id="2682090"/>
    <lineage>
        <taxon>Bacteria</taxon>
        <taxon>Pseudomonadati</taxon>
        <taxon>Bacteroidota</taxon>
        <taxon>Sphingobacteriia</taxon>
        <taxon>Sphingobacteriales</taxon>
        <taxon>Sphingobacteriaceae</taxon>
        <taxon>Mucilaginibacter</taxon>
    </lineage>
</organism>
<dbReference type="AlphaFoldDB" id="A0A7K1SRU4"/>
<sequence>MKKFINNTNPFILLLAPVIFALLLGINYEVGHLRTFEITSPETVSLFSGKMNLFQTVCEVVKEQVW</sequence>
<dbReference type="EMBL" id="WPIK01000001">
    <property type="protein sequence ID" value="MVN20035.1"/>
    <property type="molecule type" value="Genomic_DNA"/>
</dbReference>
<accession>A0A7K1SRU4</accession>
<proteinExistence type="predicted"/>
<protein>
    <submittedName>
        <fullName evidence="1">Uncharacterized protein</fullName>
    </submittedName>
</protein>
<gene>
    <name evidence="1" type="ORF">GO621_00615</name>
</gene>
<name>A0A7K1SRU4_9SPHI</name>
<dbReference type="Proteomes" id="UP000462014">
    <property type="component" value="Unassembled WGS sequence"/>
</dbReference>
<evidence type="ECO:0000313" key="2">
    <source>
        <dbReference type="Proteomes" id="UP000462014"/>
    </source>
</evidence>
<dbReference type="RefSeq" id="WP_157562914.1">
    <property type="nucleotide sequence ID" value="NZ_WPIK01000001.1"/>
</dbReference>
<keyword evidence="2" id="KW-1185">Reference proteome</keyword>
<evidence type="ECO:0000313" key="1">
    <source>
        <dbReference type="EMBL" id="MVN20035.1"/>
    </source>
</evidence>
<comment type="caution">
    <text evidence="1">The sequence shown here is derived from an EMBL/GenBank/DDBJ whole genome shotgun (WGS) entry which is preliminary data.</text>
</comment>